<feature type="domain" description="RNA polymerase sigma-70 region 2" evidence="5">
    <location>
        <begin position="22"/>
        <end position="85"/>
    </location>
</feature>
<dbReference type="InterPro" id="IPR013249">
    <property type="entry name" value="RNA_pol_sigma70_r4_t2"/>
</dbReference>
<feature type="domain" description="RNA polymerase sigma factor 70 region 4 type 2" evidence="6">
    <location>
        <begin position="106"/>
        <end position="158"/>
    </location>
</feature>
<name>A0A1I2QX94_9CLOT</name>
<sequence>MEILIYKAQRGNREAFIKAINSCTKQLYKIGKSMRLNDEDIGDAMQETILTAYKKINTLKEPKFFKTWLVRIFINKCNSILNSNKKIVLLDDFKAVEEVCEVSSNEDLQDAIDQLKEDYKNVINLYYIMGYSIREISYILEEKEGTVKSKLSRARSELRKVYKSKGEVI</sequence>
<dbReference type="NCBIfam" id="TIGR02937">
    <property type="entry name" value="sigma70-ECF"/>
    <property type="match status" value="1"/>
</dbReference>
<dbReference type="RefSeq" id="WP_027637679.1">
    <property type="nucleotide sequence ID" value="NZ_BAAACD010000002.1"/>
</dbReference>
<dbReference type="OrthoDB" id="9784984at2"/>
<dbReference type="eggNOG" id="COG1595">
    <property type="taxonomic scope" value="Bacteria"/>
</dbReference>
<dbReference type="GO" id="GO:0003677">
    <property type="term" value="F:DNA binding"/>
    <property type="evidence" value="ECO:0007669"/>
    <property type="project" value="InterPro"/>
</dbReference>
<dbReference type="InterPro" id="IPR014284">
    <property type="entry name" value="RNA_pol_sigma-70_dom"/>
</dbReference>
<dbReference type="Proteomes" id="UP000182135">
    <property type="component" value="Unassembled WGS sequence"/>
</dbReference>
<dbReference type="Pfam" id="PF04542">
    <property type="entry name" value="Sigma70_r2"/>
    <property type="match status" value="1"/>
</dbReference>
<evidence type="ECO:0000256" key="2">
    <source>
        <dbReference type="ARBA" id="ARBA00023015"/>
    </source>
</evidence>
<dbReference type="InterPro" id="IPR039425">
    <property type="entry name" value="RNA_pol_sigma-70-like"/>
</dbReference>
<evidence type="ECO:0000313" key="7">
    <source>
        <dbReference type="EMBL" id="SFG30316.1"/>
    </source>
</evidence>
<evidence type="ECO:0000256" key="1">
    <source>
        <dbReference type="ARBA" id="ARBA00010641"/>
    </source>
</evidence>
<dbReference type="GO" id="GO:0006352">
    <property type="term" value="P:DNA-templated transcription initiation"/>
    <property type="evidence" value="ECO:0007669"/>
    <property type="project" value="InterPro"/>
</dbReference>
<keyword evidence="8" id="KW-1185">Reference proteome</keyword>
<dbReference type="EMBL" id="FOOE01000048">
    <property type="protein sequence ID" value="SFG30316.1"/>
    <property type="molecule type" value="Genomic_DNA"/>
</dbReference>
<evidence type="ECO:0000313" key="8">
    <source>
        <dbReference type="Proteomes" id="UP000182135"/>
    </source>
</evidence>
<dbReference type="PANTHER" id="PTHR43133">
    <property type="entry name" value="RNA POLYMERASE ECF-TYPE SIGMA FACTO"/>
    <property type="match status" value="1"/>
</dbReference>
<protein>
    <submittedName>
        <fullName evidence="7">RNA polymerase sigma-70 factor, ECF subfamily</fullName>
    </submittedName>
</protein>
<dbReference type="CDD" id="cd06171">
    <property type="entry name" value="Sigma70_r4"/>
    <property type="match status" value="1"/>
</dbReference>
<dbReference type="InterPro" id="IPR036388">
    <property type="entry name" value="WH-like_DNA-bd_sf"/>
</dbReference>
<evidence type="ECO:0000256" key="3">
    <source>
        <dbReference type="ARBA" id="ARBA00023082"/>
    </source>
</evidence>
<keyword evidence="2" id="KW-0805">Transcription regulation</keyword>
<dbReference type="InterPro" id="IPR013325">
    <property type="entry name" value="RNA_pol_sigma_r2"/>
</dbReference>
<dbReference type="SUPFAM" id="SSF88946">
    <property type="entry name" value="Sigma2 domain of RNA polymerase sigma factors"/>
    <property type="match status" value="1"/>
</dbReference>
<dbReference type="PANTHER" id="PTHR43133:SF51">
    <property type="entry name" value="RNA POLYMERASE SIGMA FACTOR"/>
    <property type="match status" value="1"/>
</dbReference>
<reference evidence="7 8" key="1">
    <citation type="submission" date="2016-10" db="EMBL/GenBank/DDBJ databases">
        <authorList>
            <person name="de Groot N.N."/>
        </authorList>
    </citation>
    <scope>NUCLEOTIDE SEQUENCE [LARGE SCALE GENOMIC DNA]</scope>
    <source>
        <strain evidence="7 8">NLAE-zl-G419</strain>
    </source>
</reference>
<evidence type="ECO:0000259" key="5">
    <source>
        <dbReference type="Pfam" id="PF04542"/>
    </source>
</evidence>
<evidence type="ECO:0000256" key="4">
    <source>
        <dbReference type="ARBA" id="ARBA00023163"/>
    </source>
</evidence>
<accession>A0A1I2QX94</accession>
<dbReference type="GO" id="GO:0016987">
    <property type="term" value="F:sigma factor activity"/>
    <property type="evidence" value="ECO:0007669"/>
    <property type="project" value="UniProtKB-KW"/>
</dbReference>
<comment type="similarity">
    <text evidence="1">Belongs to the sigma-70 factor family. ECF subfamily.</text>
</comment>
<dbReference type="GeneID" id="90545993"/>
<dbReference type="AlphaFoldDB" id="A0A1I2QX94"/>
<dbReference type="Pfam" id="PF08281">
    <property type="entry name" value="Sigma70_r4_2"/>
    <property type="match status" value="1"/>
</dbReference>
<gene>
    <name evidence="7" type="ORF">SAMN04487885_1486</name>
</gene>
<keyword evidence="4" id="KW-0804">Transcription</keyword>
<dbReference type="STRING" id="1529.SAMN04487885_1486"/>
<organism evidence="7 8">
    <name type="scientific">Clostridium cadaveris</name>
    <dbReference type="NCBI Taxonomy" id="1529"/>
    <lineage>
        <taxon>Bacteria</taxon>
        <taxon>Bacillati</taxon>
        <taxon>Bacillota</taxon>
        <taxon>Clostridia</taxon>
        <taxon>Eubacteriales</taxon>
        <taxon>Clostridiaceae</taxon>
        <taxon>Clostridium</taxon>
    </lineage>
</organism>
<dbReference type="InterPro" id="IPR013324">
    <property type="entry name" value="RNA_pol_sigma_r3/r4-like"/>
</dbReference>
<keyword evidence="3" id="KW-0731">Sigma factor</keyword>
<dbReference type="Gene3D" id="1.10.1740.10">
    <property type="match status" value="1"/>
</dbReference>
<dbReference type="SUPFAM" id="SSF88659">
    <property type="entry name" value="Sigma3 and sigma4 domains of RNA polymerase sigma factors"/>
    <property type="match status" value="1"/>
</dbReference>
<dbReference type="Gene3D" id="1.10.10.10">
    <property type="entry name" value="Winged helix-like DNA-binding domain superfamily/Winged helix DNA-binding domain"/>
    <property type="match status" value="1"/>
</dbReference>
<proteinExistence type="inferred from homology"/>
<dbReference type="InterPro" id="IPR007627">
    <property type="entry name" value="RNA_pol_sigma70_r2"/>
</dbReference>
<evidence type="ECO:0000259" key="6">
    <source>
        <dbReference type="Pfam" id="PF08281"/>
    </source>
</evidence>